<name>A0A7X0IUX2_9HYPH</name>
<dbReference type="InterPro" id="IPR050469">
    <property type="entry name" value="Diguanylate_Cyclase"/>
</dbReference>
<dbReference type="Gene3D" id="3.30.70.270">
    <property type="match status" value="1"/>
</dbReference>
<evidence type="ECO:0000256" key="1">
    <source>
        <dbReference type="ARBA" id="ARBA00012528"/>
    </source>
</evidence>
<dbReference type="Proteomes" id="UP000565576">
    <property type="component" value="Unassembled WGS sequence"/>
</dbReference>
<feature type="transmembrane region" description="Helical" evidence="3">
    <location>
        <begin position="64"/>
        <end position="88"/>
    </location>
</feature>
<dbReference type="GO" id="GO:0052621">
    <property type="term" value="F:diguanylate cyclase activity"/>
    <property type="evidence" value="ECO:0007669"/>
    <property type="project" value="UniProtKB-EC"/>
</dbReference>
<evidence type="ECO:0000313" key="6">
    <source>
        <dbReference type="Proteomes" id="UP000565576"/>
    </source>
</evidence>
<gene>
    <name evidence="5" type="ORF">GGD46_004377</name>
</gene>
<feature type="transmembrane region" description="Helical" evidence="3">
    <location>
        <begin position="191"/>
        <end position="209"/>
    </location>
</feature>
<dbReference type="GO" id="GO:1902201">
    <property type="term" value="P:negative regulation of bacterial-type flagellum-dependent cell motility"/>
    <property type="evidence" value="ECO:0007669"/>
    <property type="project" value="TreeGrafter"/>
</dbReference>
<dbReference type="PANTHER" id="PTHR45138">
    <property type="entry name" value="REGULATORY COMPONENTS OF SENSORY TRANSDUCTION SYSTEM"/>
    <property type="match status" value="1"/>
</dbReference>
<dbReference type="Pfam" id="PF00990">
    <property type="entry name" value="GGDEF"/>
    <property type="match status" value="1"/>
</dbReference>
<dbReference type="AlphaFoldDB" id="A0A7X0IUX2"/>
<dbReference type="InterPro" id="IPR043128">
    <property type="entry name" value="Rev_trsase/Diguanyl_cyclase"/>
</dbReference>
<dbReference type="PANTHER" id="PTHR45138:SF9">
    <property type="entry name" value="DIGUANYLATE CYCLASE DGCM-RELATED"/>
    <property type="match status" value="1"/>
</dbReference>
<dbReference type="GO" id="GO:0005886">
    <property type="term" value="C:plasma membrane"/>
    <property type="evidence" value="ECO:0007669"/>
    <property type="project" value="TreeGrafter"/>
</dbReference>
<protein>
    <recommendedName>
        <fullName evidence="1">diguanylate cyclase</fullName>
        <ecNumber evidence="1">2.7.7.65</ecNumber>
    </recommendedName>
</protein>
<proteinExistence type="predicted"/>
<keyword evidence="3" id="KW-0812">Transmembrane</keyword>
<keyword evidence="3" id="KW-0472">Membrane</keyword>
<evidence type="ECO:0000256" key="3">
    <source>
        <dbReference type="SAM" id="Phobius"/>
    </source>
</evidence>
<dbReference type="SMART" id="SM00267">
    <property type="entry name" value="GGDEF"/>
    <property type="match status" value="1"/>
</dbReference>
<feature type="transmembrane region" description="Helical" evidence="3">
    <location>
        <begin position="37"/>
        <end position="58"/>
    </location>
</feature>
<evidence type="ECO:0000313" key="5">
    <source>
        <dbReference type="EMBL" id="MBB6487077.1"/>
    </source>
</evidence>
<dbReference type="CDD" id="cd01949">
    <property type="entry name" value="GGDEF"/>
    <property type="match status" value="1"/>
</dbReference>
<accession>A0A7X0IUX2</accession>
<feature type="transmembrane region" description="Helical" evidence="3">
    <location>
        <begin position="126"/>
        <end position="146"/>
    </location>
</feature>
<dbReference type="PROSITE" id="PS50887">
    <property type="entry name" value="GGDEF"/>
    <property type="match status" value="1"/>
</dbReference>
<dbReference type="InterPro" id="IPR029787">
    <property type="entry name" value="Nucleotide_cyclase"/>
</dbReference>
<keyword evidence="3" id="KW-1133">Transmembrane helix</keyword>
<feature type="transmembrane region" description="Helical" evidence="3">
    <location>
        <begin position="158"/>
        <end position="179"/>
    </location>
</feature>
<reference evidence="5 6" key="1">
    <citation type="submission" date="2020-08" db="EMBL/GenBank/DDBJ databases">
        <title>Genomic Encyclopedia of Type Strains, Phase IV (KMG-V): Genome sequencing to study the core and pangenomes of soil and plant-associated prokaryotes.</title>
        <authorList>
            <person name="Whitman W."/>
        </authorList>
    </citation>
    <scope>NUCLEOTIDE SEQUENCE [LARGE SCALE GENOMIC DNA]</scope>
    <source>
        <strain evidence="5 6">SEMIA 4060</strain>
    </source>
</reference>
<dbReference type="GO" id="GO:0043709">
    <property type="term" value="P:cell adhesion involved in single-species biofilm formation"/>
    <property type="evidence" value="ECO:0007669"/>
    <property type="project" value="TreeGrafter"/>
</dbReference>
<evidence type="ECO:0000259" key="4">
    <source>
        <dbReference type="PROSITE" id="PS50887"/>
    </source>
</evidence>
<dbReference type="FunFam" id="3.30.70.270:FF:000001">
    <property type="entry name" value="Diguanylate cyclase domain protein"/>
    <property type="match status" value="1"/>
</dbReference>
<evidence type="ECO:0000256" key="2">
    <source>
        <dbReference type="ARBA" id="ARBA00034247"/>
    </source>
</evidence>
<organism evidence="5 6">
    <name type="scientific">Rhizobium lusitanum</name>
    <dbReference type="NCBI Taxonomy" id="293958"/>
    <lineage>
        <taxon>Bacteria</taxon>
        <taxon>Pseudomonadati</taxon>
        <taxon>Pseudomonadota</taxon>
        <taxon>Alphaproteobacteria</taxon>
        <taxon>Hyphomicrobiales</taxon>
        <taxon>Rhizobiaceae</taxon>
        <taxon>Rhizobium/Agrobacterium group</taxon>
        <taxon>Rhizobium</taxon>
    </lineage>
</organism>
<feature type="transmembrane region" description="Helical" evidence="3">
    <location>
        <begin position="12"/>
        <end position="30"/>
    </location>
</feature>
<feature type="transmembrane region" description="Helical" evidence="3">
    <location>
        <begin position="100"/>
        <end position="120"/>
    </location>
</feature>
<feature type="domain" description="GGDEF" evidence="4">
    <location>
        <begin position="245"/>
        <end position="377"/>
    </location>
</feature>
<dbReference type="EMBL" id="JACHBG010000011">
    <property type="protein sequence ID" value="MBB6487077.1"/>
    <property type="molecule type" value="Genomic_DNA"/>
</dbReference>
<sequence length="397" mass="43054">MINQLDMPTVLFLQKTSYIAGALTLGYLRLTSTESRGVGLLVASFVVLAGGSTLAGHAEIHPALYGPLSLVNIVLAVLGYCLLGLAFVVISNPDRKIKTWLVALPAAATLVIGLTTAFHLNNTYRATTFTFLGCLTMAATAIIVLLDAHREPLPIRKLVAAILGCASVLSLIMGLEFAFNTFPLLDVANGFFLMILSKFVLAISIVIFISERQHLKIRRLADRDALTGLYNRRFFNSAVPSRLHLGDAILYLDLDHFKQLNDRWGHAAGDEVLQIMGQAVQAILPPHALLARQGGEEFIVFLPAEADDAMFHAERIRKAICDLRYPSLPADITVTASIGIARASQAGSDLPYLCREADRALYLAKAAGRNRVCDADAEIFPQDQQRLAAIGFSSGVK</sequence>
<dbReference type="RefSeq" id="WP_184707590.1">
    <property type="nucleotide sequence ID" value="NZ_JACHBG010000011.1"/>
</dbReference>
<dbReference type="SUPFAM" id="SSF55073">
    <property type="entry name" value="Nucleotide cyclase"/>
    <property type="match status" value="1"/>
</dbReference>
<comment type="caution">
    <text evidence="5">The sequence shown here is derived from an EMBL/GenBank/DDBJ whole genome shotgun (WGS) entry which is preliminary data.</text>
</comment>
<comment type="catalytic activity">
    <reaction evidence="2">
        <text>2 GTP = 3',3'-c-di-GMP + 2 diphosphate</text>
        <dbReference type="Rhea" id="RHEA:24898"/>
        <dbReference type="ChEBI" id="CHEBI:33019"/>
        <dbReference type="ChEBI" id="CHEBI:37565"/>
        <dbReference type="ChEBI" id="CHEBI:58805"/>
        <dbReference type="EC" id="2.7.7.65"/>
    </reaction>
</comment>
<dbReference type="EC" id="2.7.7.65" evidence="1"/>
<dbReference type="NCBIfam" id="TIGR00254">
    <property type="entry name" value="GGDEF"/>
    <property type="match status" value="1"/>
</dbReference>
<dbReference type="InterPro" id="IPR000160">
    <property type="entry name" value="GGDEF_dom"/>
</dbReference>